<name>A0A1S2PZ43_9ACTN</name>
<dbReference type="SUPFAM" id="SSF63411">
    <property type="entry name" value="LuxS/MPP-like metallohydrolase"/>
    <property type="match status" value="2"/>
</dbReference>
<evidence type="ECO:0000256" key="2">
    <source>
        <dbReference type="SAM" id="MobiDB-lite"/>
    </source>
</evidence>
<dbReference type="AlphaFoldDB" id="A0A1S2PZ43"/>
<dbReference type="InterPro" id="IPR050361">
    <property type="entry name" value="MPP/UQCRC_Complex"/>
</dbReference>
<gene>
    <name evidence="5" type="ORF">BIV23_28940</name>
</gene>
<feature type="domain" description="Peptidase M16 C-terminal" evidence="4">
    <location>
        <begin position="173"/>
        <end position="352"/>
    </location>
</feature>
<evidence type="ECO:0000259" key="4">
    <source>
        <dbReference type="Pfam" id="PF05193"/>
    </source>
</evidence>
<comment type="caution">
    <text evidence="5">The sequence shown here is derived from an EMBL/GenBank/DDBJ whole genome shotgun (WGS) entry which is preliminary data.</text>
</comment>
<dbReference type="OrthoDB" id="9811314at2"/>
<keyword evidence="6" id="KW-1185">Reference proteome</keyword>
<dbReference type="PANTHER" id="PTHR11851:SF49">
    <property type="entry name" value="MITOCHONDRIAL-PROCESSING PEPTIDASE SUBUNIT ALPHA"/>
    <property type="match status" value="1"/>
</dbReference>
<organism evidence="5 6">
    <name type="scientific">Streptomyces monashensis</name>
    <dbReference type="NCBI Taxonomy" id="1678012"/>
    <lineage>
        <taxon>Bacteria</taxon>
        <taxon>Bacillati</taxon>
        <taxon>Actinomycetota</taxon>
        <taxon>Actinomycetes</taxon>
        <taxon>Kitasatosporales</taxon>
        <taxon>Streptomycetaceae</taxon>
        <taxon>Streptomyces</taxon>
    </lineage>
</organism>
<dbReference type="InterPro" id="IPR007863">
    <property type="entry name" value="Peptidase_M16_C"/>
</dbReference>
<dbReference type="InterPro" id="IPR011249">
    <property type="entry name" value="Metalloenz_LuxS/M16"/>
</dbReference>
<dbReference type="Proteomes" id="UP000179642">
    <property type="component" value="Unassembled WGS sequence"/>
</dbReference>
<dbReference type="Gene3D" id="3.30.830.10">
    <property type="entry name" value="Metalloenzyme, LuxS/M16 peptidase-like"/>
    <property type="match status" value="2"/>
</dbReference>
<dbReference type="Pfam" id="PF00675">
    <property type="entry name" value="Peptidase_M16"/>
    <property type="match status" value="1"/>
</dbReference>
<proteinExistence type="inferred from homology"/>
<dbReference type="EMBL" id="MLYO01000052">
    <property type="protein sequence ID" value="OIJ99053.1"/>
    <property type="molecule type" value="Genomic_DNA"/>
</dbReference>
<sequence>MPKTSPQRATLPNGLRVVAQSVPGVPAVGVAVHYGVGFRSEPYGRSGFAHLFEHMMFQGSRNVARGEHFSLVQGAGGVVNGSTYPDYTDYHQVVPAAALERVLFLEADRMASLDVTETNLNTQRNVVKEEIRLNVDNRPYGGFPWTVLPSVLYERWANAHNGYGDFVDLDRATVAECADFFAAHYVPGNAVLTLCGDIDPQQAIDAAARQFDAVPSRPAPTTVPLAEPRRPGPLRGTVHDPFAPRPATALGFRLPDPCTELDAYVAHMVLSTLLTAGEQAPLKQALAAMAVDVSSGCGLFGPLQARDPDTFIIVATHPPQVSSQQIAQSVDAALADITHGKVDEHDVARAVAITASRLLQTLDSLLARTRQMGARELLFGRPDLGATLPDLAAGITTSQVIAAAAQLREQQPALLSLLAEGGNR</sequence>
<dbReference type="PANTHER" id="PTHR11851">
    <property type="entry name" value="METALLOPROTEASE"/>
    <property type="match status" value="1"/>
</dbReference>
<feature type="domain" description="Peptidase M16 N-terminal" evidence="3">
    <location>
        <begin position="16"/>
        <end position="132"/>
    </location>
</feature>
<dbReference type="Pfam" id="PF05193">
    <property type="entry name" value="Peptidase_M16_C"/>
    <property type="match status" value="1"/>
</dbReference>
<evidence type="ECO:0000256" key="1">
    <source>
        <dbReference type="ARBA" id="ARBA00007261"/>
    </source>
</evidence>
<dbReference type="RefSeq" id="WP_071383932.1">
    <property type="nucleotide sequence ID" value="NZ_MLYO01000052.1"/>
</dbReference>
<accession>A0A1S2PZ43</accession>
<evidence type="ECO:0000259" key="3">
    <source>
        <dbReference type="Pfam" id="PF00675"/>
    </source>
</evidence>
<comment type="similarity">
    <text evidence="1">Belongs to the peptidase M16 family.</text>
</comment>
<evidence type="ECO:0000313" key="5">
    <source>
        <dbReference type="EMBL" id="OIJ99053.1"/>
    </source>
</evidence>
<evidence type="ECO:0000313" key="6">
    <source>
        <dbReference type="Proteomes" id="UP000179642"/>
    </source>
</evidence>
<reference evidence="5 6" key="1">
    <citation type="submission" date="2016-10" db="EMBL/GenBank/DDBJ databases">
        <title>Genome sequence of Streptomyces sp. MUSC 1.</title>
        <authorList>
            <person name="Lee L.-H."/>
            <person name="Ser H.-L."/>
            <person name="Law J.W.-F."/>
        </authorList>
    </citation>
    <scope>NUCLEOTIDE SEQUENCE [LARGE SCALE GENOMIC DNA]</scope>
    <source>
        <strain evidence="5 6">MUSC 1</strain>
    </source>
</reference>
<dbReference type="InterPro" id="IPR011765">
    <property type="entry name" value="Pept_M16_N"/>
</dbReference>
<feature type="region of interest" description="Disordered" evidence="2">
    <location>
        <begin position="216"/>
        <end position="240"/>
    </location>
</feature>
<protein>
    <submittedName>
        <fullName evidence="5">Peptidase M16</fullName>
    </submittedName>
</protein>
<dbReference type="GO" id="GO:0046872">
    <property type="term" value="F:metal ion binding"/>
    <property type="evidence" value="ECO:0007669"/>
    <property type="project" value="InterPro"/>
</dbReference>